<name>A0A2P5B8S1_PARAD</name>
<reference evidence="2" key="1">
    <citation type="submission" date="2016-06" db="EMBL/GenBank/DDBJ databases">
        <title>Parallel loss of symbiosis genes in relatives of nitrogen-fixing non-legume Parasponia.</title>
        <authorList>
            <person name="Van Velzen R."/>
            <person name="Holmer R."/>
            <person name="Bu F."/>
            <person name="Rutten L."/>
            <person name="Van Zeijl A."/>
            <person name="Liu W."/>
            <person name="Santuari L."/>
            <person name="Cao Q."/>
            <person name="Sharma T."/>
            <person name="Shen D."/>
            <person name="Roswanjaya Y."/>
            <person name="Wardhani T."/>
            <person name="Kalhor M.S."/>
            <person name="Jansen J."/>
            <person name="Van den Hoogen J."/>
            <person name="Gungor B."/>
            <person name="Hartog M."/>
            <person name="Hontelez J."/>
            <person name="Verver J."/>
            <person name="Yang W.-C."/>
            <person name="Schijlen E."/>
            <person name="Repin R."/>
            <person name="Schilthuizen M."/>
            <person name="Schranz E."/>
            <person name="Heidstra R."/>
            <person name="Miyata K."/>
            <person name="Fedorova E."/>
            <person name="Kohlen W."/>
            <person name="Bisseling T."/>
            <person name="Smit S."/>
            <person name="Geurts R."/>
        </authorList>
    </citation>
    <scope>NUCLEOTIDE SEQUENCE [LARGE SCALE GENOMIC DNA]</scope>
    <source>
        <strain evidence="2">cv. WU1-14</strain>
    </source>
</reference>
<dbReference type="OrthoDB" id="10324868at2759"/>
<accession>A0A2P5B8S1</accession>
<keyword evidence="2" id="KW-1185">Reference proteome</keyword>
<comment type="caution">
    <text evidence="1">The sequence shown here is derived from an EMBL/GenBank/DDBJ whole genome shotgun (WGS) entry which is preliminary data.</text>
</comment>
<dbReference type="Proteomes" id="UP000237105">
    <property type="component" value="Unassembled WGS sequence"/>
</dbReference>
<evidence type="ECO:0000313" key="1">
    <source>
        <dbReference type="EMBL" id="PON45178.1"/>
    </source>
</evidence>
<dbReference type="AlphaFoldDB" id="A0A2P5B8S1"/>
<sequence>MKNEKDTTSMKTAALNVMIKTRYGVEILSRFWGWELQSLSCNELVLAQRPGLSKKLLAYAAFSNSHGIAPVSSLEERLRELSLKWPSWVGIWPENWFSERSKYVRVGKKASSTGICPESWFRLTLRVFRNFHDTISDGRFPVSWL</sequence>
<gene>
    <name evidence="1" type="ORF">PanWU01x14_261230</name>
</gene>
<proteinExistence type="predicted"/>
<organism evidence="1 2">
    <name type="scientific">Parasponia andersonii</name>
    <name type="common">Sponia andersonii</name>
    <dbReference type="NCBI Taxonomy" id="3476"/>
    <lineage>
        <taxon>Eukaryota</taxon>
        <taxon>Viridiplantae</taxon>
        <taxon>Streptophyta</taxon>
        <taxon>Embryophyta</taxon>
        <taxon>Tracheophyta</taxon>
        <taxon>Spermatophyta</taxon>
        <taxon>Magnoliopsida</taxon>
        <taxon>eudicotyledons</taxon>
        <taxon>Gunneridae</taxon>
        <taxon>Pentapetalae</taxon>
        <taxon>rosids</taxon>
        <taxon>fabids</taxon>
        <taxon>Rosales</taxon>
        <taxon>Cannabaceae</taxon>
        <taxon>Parasponia</taxon>
    </lineage>
</organism>
<dbReference type="EMBL" id="JXTB01000336">
    <property type="protein sequence ID" value="PON45178.1"/>
    <property type="molecule type" value="Genomic_DNA"/>
</dbReference>
<protein>
    <submittedName>
        <fullName evidence="1">Uncharacterized protein</fullName>
    </submittedName>
</protein>
<evidence type="ECO:0000313" key="2">
    <source>
        <dbReference type="Proteomes" id="UP000237105"/>
    </source>
</evidence>